<dbReference type="EMBL" id="REGN01000561">
    <property type="protein sequence ID" value="RNA41079.1"/>
    <property type="molecule type" value="Genomic_DNA"/>
</dbReference>
<evidence type="ECO:0000313" key="2">
    <source>
        <dbReference type="Proteomes" id="UP000276133"/>
    </source>
</evidence>
<sequence length="95" mass="11328">MHLAAKDVFLVRRLGKHACQKRLEVIDWHISPLSVERRANHMRRREIVRNCRARSNFYTNRIGQHWNCLPDELANAESVNSFKNKLDQRFNCNRA</sequence>
<proteinExistence type="predicted"/>
<dbReference type="Proteomes" id="UP000276133">
    <property type="component" value="Unassembled WGS sequence"/>
</dbReference>
<keyword evidence="1" id="KW-0548">Nucleotidyltransferase</keyword>
<keyword evidence="2" id="KW-1185">Reference proteome</keyword>
<keyword evidence="1" id="KW-0808">Transferase</keyword>
<name>A0A3M7SZI9_BRAPC</name>
<gene>
    <name evidence="1" type="ORF">BpHYR1_035081</name>
</gene>
<reference evidence="1 2" key="1">
    <citation type="journal article" date="2018" name="Sci. Rep.">
        <title>Genomic signatures of local adaptation to the degree of environmental predictability in rotifers.</title>
        <authorList>
            <person name="Franch-Gras L."/>
            <person name="Hahn C."/>
            <person name="Garcia-Roger E.M."/>
            <person name="Carmona M.J."/>
            <person name="Serra M."/>
            <person name="Gomez A."/>
        </authorList>
    </citation>
    <scope>NUCLEOTIDE SEQUENCE [LARGE SCALE GENOMIC DNA]</scope>
    <source>
        <strain evidence="1">HYR1</strain>
    </source>
</reference>
<organism evidence="1 2">
    <name type="scientific">Brachionus plicatilis</name>
    <name type="common">Marine rotifer</name>
    <name type="synonym">Brachionus muelleri</name>
    <dbReference type="NCBI Taxonomy" id="10195"/>
    <lineage>
        <taxon>Eukaryota</taxon>
        <taxon>Metazoa</taxon>
        <taxon>Spiralia</taxon>
        <taxon>Gnathifera</taxon>
        <taxon>Rotifera</taxon>
        <taxon>Eurotatoria</taxon>
        <taxon>Monogononta</taxon>
        <taxon>Pseudotrocha</taxon>
        <taxon>Ploima</taxon>
        <taxon>Brachionidae</taxon>
        <taxon>Brachionus</taxon>
    </lineage>
</organism>
<comment type="caution">
    <text evidence="1">The sequence shown here is derived from an EMBL/GenBank/DDBJ whole genome shotgun (WGS) entry which is preliminary data.</text>
</comment>
<evidence type="ECO:0000313" key="1">
    <source>
        <dbReference type="EMBL" id="RNA41079.1"/>
    </source>
</evidence>
<keyword evidence="1" id="KW-0695">RNA-directed DNA polymerase</keyword>
<dbReference type="AlphaFoldDB" id="A0A3M7SZI9"/>
<accession>A0A3M7SZI9</accession>
<protein>
    <submittedName>
        <fullName evidence="1">RNA-directed DNA polymerase from mobile element jockey-like</fullName>
    </submittedName>
</protein>
<dbReference type="GO" id="GO:0003964">
    <property type="term" value="F:RNA-directed DNA polymerase activity"/>
    <property type="evidence" value="ECO:0007669"/>
    <property type="project" value="UniProtKB-KW"/>
</dbReference>
<dbReference type="OrthoDB" id="6138683at2759"/>